<dbReference type="Pfam" id="PF00394">
    <property type="entry name" value="Cu-oxidase"/>
    <property type="match status" value="1"/>
</dbReference>
<dbReference type="FunFam" id="2.60.40.420:FF:000021">
    <property type="entry name" value="Extracellular dihydrogeodin oxidase/laccase"/>
    <property type="match status" value="1"/>
</dbReference>
<dbReference type="GO" id="GO:0005507">
    <property type="term" value="F:copper ion binding"/>
    <property type="evidence" value="ECO:0007669"/>
    <property type="project" value="InterPro"/>
</dbReference>
<dbReference type="SUPFAM" id="SSF49503">
    <property type="entry name" value="Cupredoxins"/>
    <property type="match status" value="3"/>
</dbReference>
<dbReference type="GO" id="GO:0016491">
    <property type="term" value="F:oxidoreductase activity"/>
    <property type="evidence" value="ECO:0007669"/>
    <property type="project" value="UniProtKB-KW"/>
</dbReference>
<name>A0A8H8UHS1_9HELO</name>
<evidence type="ECO:0000256" key="1">
    <source>
        <dbReference type="ARBA" id="ARBA00010609"/>
    </source>
</evidence>
<dbReference type="Pfam" id="PF07731">
    <property type="entry name" value="Cu-oxidase_2"/>
    <property type="match status" value="1"/>
</dbReference>
<dbReference type="AlphaFoldDB" id="A0A8H8UHS1"/>
<keyword evidence="4" id="KW-0186">Copper</keyword>
<dbReference type="CDD" id="cd13854">
    <property type="entry name" value="CuRO_1_MaLCC_like"/>
    <property type="match status" value="1"/>
</dbReference>
<organism evidence="8 9">
    <name type="scientific">Lachnellula subtilissima</name>
    <dbReference type="NCBI Taxonomy" id="602034"/>
    <lineage>
        <taxon>Eukaryota</taxon>
        <taxon>Fungi</taxon>
        <taxon>Dikarya</taxon>
        <taxon>Ascomycota</taxon>
        <taxon>Pezizomycotina</taxon>
        <taxon>Leotiomycetes</taxon>
        <taxon>Helotiales</taxon>
        <taxon>Lachnaceae</taxon>
        <taxon>Lachnellula</taxon>
    </lineage>
</organism>
<evidence type="ECO:0000259" key="5">
    <source>
        <dbReference type="Pfam" id="PF00394"/>
    </source>
</evidence>
<comment type="caution">
    <text evidence="8">The sequence shown here is derived from an EMBL/GenBank/DDBJ whole genome shotgun (WGS) entry which is preliminary data.</text>
</comment>
<dbReference type="InterPro" id="IPR008972">
    <property type="entry name" value="Cupredoxin"/>
</dbReference>
<dbReference type="Gene3D" id="2.60.40.420">
    <property type="entry name" value="Cupredoxins - blue copper proteins"/>
    <property type="match status" value="3"/>
</dbReference>
<dbReference type="Pfam" id="PF07732">
    <property type="entry name" value="Cu-oxidase_3"/>
    <property type="match status" value="1"/>
</dbReference>
<evidence type="ECO:0000256" key="4">
    <source>
        <dbReference type="ARBA" id="ARBA00023008"/>
    </source>
</evidence>
<dbReference type="CDD" id="cd13901">
    <property type="entry name" value="CuRO_3_MaLCC_like"/>
    <property type="match status" value="1"/>
</dbReference>
<protein>
    <submittedName>
        <fullName evidence="8">Oxidoreductase</fullName>
    </submittedName>
</protein>
<dbReference type="InterPro" id="IPR011707">
    <property type="entry name" value="Cu-oxidase-like_N"/>
</dbReference>
<evidence type="ECO:0000313" key="8">
    <source>
        <dbReference type="EMBL" id="TVY44616.1"/>
    </source>
</evidence>
<keyword evidence="2" id="KW-0479">Metal-binding</keyword>
<evidence type="ECO:0000259" key="7">
    <source>
        <dbReference type="Pfam" id="PF07732"/>
    </source>
</evidence>
<dbReference type="InterPro" id="IPR011706">
    <property type="entry name" value="Cu-oxidase_C"/>
</dbReference>
<keyword evidence="9" id="KW-1185">Reference proteome</keyword>
<feature type="domain" description="Plastocyanin-like" evidence="5">
    <location>
        <begin position="198"/>
        <end position="356"/>
    </location>
</feature>
<dbReference type="InterPro" id="IPR001117">
    <property type="entry name" value="Cu-oxidase_2nd"/>
</dbReference>
<evidence type="ECO:0000259" key="6">
    <source>
        <dbReference type="Pfam" id="PF07731"/>
    </source>
</evidence>
<dbReference type="Proteomes" id="UP000462212">
    <property type="component" value="Unassembled WGS sequence"/>
</dbReference>
<gene>
    <name evidence="8" type="primary">ptaK_0</name>
    <name evidence="8" type="ORF">LSUB1_G001172</name>
</gene>
<dbReference type="InterPro" id="IPR045087">
    <property type="entry name" value="Cu-oxidase_fam"/>
</dbReference>
<sequence length="589" mass="65413">MTNASNQNLQLNDFLSAFSNITIANSTYLPPFIDDGYLPVHVEYPWGNATEQRTWADAPDTGIIRAYNFTITRGVIAPDGFSKSVLLVNNEFPGPLLEANWGDTFEITINNQIANPEEGTMLHWHGLYQHQTPWYDGVPAVDMCPIAPGRSFTYTFKADQYGTSWWHSHYDAQYADGLFGPMVIYGPKTTIYDIDIGTVLLGVYYHKDYHYYVQQTSGIPFELPLSDNNLINGKNAILSNCSTSSNATSCVDYSKMETFQFQPNKVHRLRLINAGADGIQRFAIDGHKMTIIANDFVPVVPYESDIISLGVGQRTDILVNASAGPGSSWWMRSNLTMPPCGIGNQPYALAAIYYTEADKSTAPTSTPDPSTYNSTFCQNNPLSSSIPLFSTTPPSSPAVTQQIEVLLGQNSSGNSLFFMNGESFRGNYNNPVMLLAAAGNTSYPDDPEWNVYNFGSNSSVRIVLINNTTLTHPIHMHGHNFWVLAEGVGQWDGTVENAENPQRRDIQLLQGSNGDELGYLVLEFIQDNPGVWPLHCHIAWHVSTGFYINVMEHPEEIANFTIPNNIMQTCRDWANYTGQNIVDQIDSGL</sequence>
<dbReference type="PANTHER" id="PTHR11709:SF145">
    <property type="entry name" value="LCC1"/>
    <property type="match status" value="1"/>
</dbReference>
<proteinExistence type="inferred from homology"/>
<comment type="similarity">
    <text evidence="1">Belongs to the multicopper oxidase family.</text>
</comment>
<reference evidence="8 9" key="1">
    <citation type="submission" date="2018-05" db="EMBL/GenBank/DDBJ databases">
        <title>Genome sequencing and assembly of the regulated plant pathogen Lachnellula willkommii and related sister species for the development of diagnostic species identification markers.</title>
        <authorList>
            <person name="Giroux E."/>
            <person name="Bilodeau G."/>
        </authorList>
    </citation>
    <scope>NUCLEOTIDE SEQUENCE [LARGE SCALE GENOMIC DNA]</scope>
    <source>
        <strain evidence="8 9">CBS 197.66</strain>
    </source>
</reference>
<dbReference type="EMBL" id="QGMJ01000034">
    <property type="protein sequence ID" value="TVY44616.1"/>
    <property type="molecule type" value="Genomic_DNA"/>
</dbReference>
<evidence type="ECO:0000256" key="2">
    <source>
        <dbReference type="ARBA" id="ARBA00022723"/>
    </source>
</evidence>
<evidence type="ECO:0000313" key="9">
    <source>
        <dbReference type="Proteomes" id="UP000462212"/>
    </source>
</evidence>
<accession>A0A8H8UHS1</accession>
<evidence type="ECO:0000256" key="3">
    <source>
        <dbReference type="ARBA" id="ARBA00023002"/>
    </source>
</evidence>
<feature type="domain" description="Plastocyanin-like" evidence="7">
    <location>
        <begin position="71"/>
        <end position="188"/>
    </location>
</feature>
<keyword evidence="3" id="KW-0560">Oxidoreductase</keyword>
<feature type="domain" description="Plastocyanin-like" evidence="6">
    <location>
        <begin position="440"/>
        <end position="555"/>
    </location>
</feature>
<dbReference type="OrthoDB" id="2121828at2759"/>
<dbReference type="PANTHER" id="PTHR11709">
    <property type="entry name" value="MULTI-COPPER OXIDASE"/>
    <property type="match status" value="1"/>
</dbReference>